<dbReference type="InterPro" id="IPR036291">
    <property type="entry name" value="NAD(P)-bd_dom_sf"/>
</dbReference>
<organism evidence="4 5">
    <name type="scientific">Exophiala bonariae</name>
    <dbReference type="NCBI Taxonomy" id="1690606"/>
    <lineage>
        <taxon>Eukaryota</taxon>
        <taxon>Fungi</taxon>
        <taxon>Dikarya</taxon>
        <taxon>Ascomycota</taxon>
        <taxon>Pezizomycotina</taxon>
        <taxon>Eurotiomycetes</taxon>
        <taxon>Chaetothyriomycetidae</taxon>
        <taxon>Chaetothyriales</taxon>
        <taxon>Herpotrichiellaceae</taxon>
        <taxon>Exophiala</taxon>
    </lineage>
</organism>
<dbReference type="InterPro" id="IPR008030">
    <property type="entry name" value="NmrA-like"/>
</dbReference>
<dbReference type="RefSeq" id="XP_064703276.1">
    <property type="nucleotide sequence ID" value="XM_064849975.1"/>
</dbReference>
<feature type="domain" description="NmrA-like" evidence="3">
    <location>
        <begin position="2"/>
        <end position="282"/>
    </location>
</feature>
<protein>
    <recommendedName>
        <fullName evidence="3">NmrA-like domain-containing protein</fullName>
    </recommendedName>
</protein>
<comment type="caution">
    <text evidence="4">The sequence shown here is derived from an EMBL/GenBank/DDBJ whole genome shotgun (WGS) entry which is preliminary data.</text>
</comment>
<evidence type="ECO:0000256" key="2">
    <source>
        <dbReference type="ARBA" id="ARBA00022857"/>
    </source>
</evidence>
<evidence type="ECO:0000256" key="1">
    <source>
        <dbReference type="ARBA" id="ARBA00006328"/>
    </source>
</evidence>
<dbReference type="AlphaFoldDB" id="A0AAV9N3X2"/>
<dbReference type="GO" id="GO:0005634">
    <property type="term" value="C:nucleus"/>
    <property type="evidence" value="ECO:0007669"/>
    <property type="project" value="TreeGrafter"/>
</dbReference>
<proteinExistence type="inferred from homology"/>
<dbReference type="GeneID" id="89974586"/>
<dbReference type="EMBL" id="JAVRRD010000024">
    <property type="protein sequence ID" value="KAK5047749.1"/>
    <property type="molecule type" value="Genomic_DNA"/>
</dbReference>
<evidence type="ECO:0000313" key="5">
    <source>
        <dbReference type="Proteomes" id="UP001358417"/>
    </source>
</evidence>
<dbReference type="SUPFAM" id="SSF51735">
    <property type="entry name" value="NAD(P)-binding Rossmann-fold domains"/>
    <property type="match status" value="1"/>
</dbReference>
<evidence type="ECO:0000313" key="4">
    <source>
        <dbReference type="EMBL" id="KAK5047749.1"/>
    </source>
</evidence>
<evidence type="ECO:0000259" key="3">
    <source>
        <dbReference type="Pfam" id="PF05368"/>
    </source>
</evidence>
<dbReference type="PANTHER" id="PTHR42748">
    <property type="entry name" value="NITROGEN METABOLITE REPRESSION PROTEIN NMRA FAMILY MEMBER"/>
    <property type="match status" value="1"/>
</dbReference>
<reference evidence="4 5" key="1">
    <citation type="submission" date="2023-08" db="EMBL/GenBank/DDBJ databases">
        <title>Black Yeasts Isolated from many extreme environments.</title>
        <authorList>
            <person name="Coleine C."/>
            <person name="Stajich J.E."/>
            <person name="Selbmann L."/>
        </authorList>
    </citation>
    <scope>NUCLEOTIDE SEQUENCE [LARGE SCALE GENOMIC DNA]</scope>
    <source>
        <strain evidence="4 5">CCFEE 5792</strain>
    </source>
</reference>
<dbReference type="PANTHER" id="PTHR42748:SF7">
    <property type="entry name" value="NMRA LIKE REDOX SENSOR 1-RELATED"/>
    <property type="match status" value="1"/>
</dbReference>
<dbReference type="Gene3D" id="3.40.50.720">
    <property type="entry name" value="NAD(P)-binding Rossmann-like Domain"/>
    <property type="match status" value="1"/>
</dbReference>
<name>A0AAV9N3X2_9EURO</name>
<gene>
    <name evidence="4" type="ORF">LTR84_006414</name>
</gene>
<keyword evidence="2" id="KW-0521">NADP</keyword>
<dbReference type="Pfam" id="PF05368">
    <property type="entry name" value="NmrA"/>
    <property type="match status" value="1"/>
</dbReference>
<keyword evidence="5" id="KW-1185">Reference proteome</keyword>
<dbReference type="FunFam" id="3.40.50.720:FF:000528">
    <property type="entry name" value="Nucleoside-diphosphate-sugar epimerase family protein"/>
    <property type="match status" value="1"/>
</dbReference>
<accession>A0AAV9N3X2</accession>
<dbReference type="Gene3D" id="3.90.25.10">
    <property type="entry name" value="UDP-galactose 4-epimerase, domain 1"/>
    <property type="match status" value="1"/>
</dbReference>
<dbReference type="InterPro" id="IPR051164">
    <property type="entry name" value="NmrA-like_oxidored"/>
</dbReference>
<comment type="similarity">
    <text evidence="1">Belongs to the NmrA-type oxidoreductase family.</text>
</comment>
<sequence length="303" mass="33907">MARTVLVTGATGKQGGAVINSLLAAKADFEILAVTRNATSNAAQKLAQKSSTIKLITGDLNNVDDIFKKAKEVSSFPVWGVYSVQVVAMKNGDDTEERQGKALVDAAVKNSVKHFVYSSVDRGGEKSADNPTDVPHFIHKHNVEQHLFRKAKESGMTYAVLRPVAFYDNLVPGFGGKIFGTVFEMKLPKKPLQFIATTDIGYFGAQAFLKPEEWRNRSISLAGDELTFAEFRDIFKKKTGQPLPATFRIVGRLILWLSKDFNMMFNWFDSHGYSVDIDALRKQRPELQDFATWLEKESQFETR</sequence>
<dbReference type="Proteomes" id="UP001358417">
    <property type="component" value="Unassembled WGS sequence"/>
</dbReference>